<dbReference type="AlphaFoldDB" id="A0A6J6AW11"/>
<sequence>MLYSLPMMFRGIRGATQLSADTAEEMNSAVGELLGKMLEENQLDPQMIASILFTATSDVHSIFPATAARNLALSQVPLICAQELDIVGGLPLTIRVLMHVNTEKRQEEIVHIFLRGAKVLRPDIASK</sequence>
<protein>
    <submittedName>
        <fullName evidence="1">Unannotated protein</fullName>
    </submittedName>
</protein>
<reference evidence="1" key="1">
    <citation type="submission" date="2020-05" db="EMBL/GenBank/DDBJ databases">
        <authorList>
            <person name="Chiriac C."/>
            <person name="Salcher M."/>
            <person name="Ghai R."/>
            <person name="Kavagutti S V."/>
        </authorList>
    </citation>
    <scope>NUCLEOTIDE SEQUENCE</scope>
</reference>
<dbReference type="PIRSF" id="PIRSF005965">
    <property type="entry name" value="Chor_mut_AroH"/>
    <property type="match status" value="1"/>
</dbReference>
<dbReference type="PROSITE" id="PS51167">
    <property type="entry name" value="CHORISMATE_MUT_1"/>
    <property type="match status" value="1"/>
</dbReference>
<accession>A0A6J6AW11</accession>
<dbReference type="CDD" id="cd02185">
    <property type="entry name" value="AroH"/>
    <property type="match status" value="1"/>
</dbReference>
<dbReference type="EMBL" id="CAEZSC010000005">
    <property type="protein sequence ID" value="CAB4530263.1"/>
    <property type="molecule type" value="Genomic_DNA"/>
</dbReference>
<dbReference type="Gene3D" id="3.30.1330.40">
    <property type="entry name" value="RutC-like"/>
    <property type="match status" value="1"/>
</dbReference>
<dbReference type="Pfam" id="PF07736">
    <property type="entry name" value="CM_1"/>
    <property type="match status" value="1"/>
</dbReference>
<gene>
    <name evidence="1" type="ORF">UFOPK1380_00199</name>
</gene>
<proteinExistence type="predicted"/>
<dbReference type="PANTHER" id="PTHR21164:SF0">
    <property type="entry name" value="CHORISMATE MUTASE AROH"/>
    <property type="match status" value="1"/>
</dbReference>
<dbReference type="PANTHER" id="PTHR21164">
    <property type="entry name" value="CHORISMATE MUTASE"/>
    <property type="match status" value="1"/>
</dbReference>
<dbReference type="GO" id="GO:0046417">
    <property type="term" value="P:chorismate metabolic process"/>
    <property type="evidence" value="ECO:0007669"/>
    <property type="project" value="TreeGrafter"/>
</dbReference>
<evidence type="ECO:0000313" key="1">
    <source>
        <dbReference type="EMBL" id="CAB4530263.1"/>
    </source>
</evidence>
<name>A0A6J6AW11_9ZZZZ</name>
<dbReference type="NCBIfam" id="TIGR01796">
    <property type="entry name" value="CM_mono_aroH"/>
    <property type="match status" value="1"/>
</dbReference>
<dbReference type="InterPro" id="IPR035959">
    <property type="entry name" value="RutC-like_sf"/>
</dbReference>
<dbReference type="InterPro" id="IPR008243">
    <property type="entry name" value="Chorismate_mutase_AroH"/>
</dbReference>
<dbReference type="SUPFAM" id="SSF55298">
    <property type="entry name" value="YjgF-like"/>
    <property type="match status" value="1"/>
</dbReference>
<organism evidence="1">
    <name type="scientific">freshwater metagenome</name>
    <dbReference type="NCBI Taxonomy" id="449393"/>
    <lineage>
        <taxon>unclassified sequences</taxon>
        <taxon>metagenomes</taxon>
        <taxon>ecological metagenomes</taxon>
    </lineage>
</organism>
<dbReference type="GO" id="GO:0004106">
    <property type="term" value="F:chorismate mutase activity"/>
    <property type="evidence" value="ECO:0007669"/>
    <property type="project" value="TreeGrafter"/>
</dbReference>